<protein>
    <submittedName>
        <fullName evidence="1">Uncharacterized protein</fullName>
    </submittedName>
</protein>
<organism evidence="1 2">
    <name type="scientific">Xenorhabdus japonica</name>
    <dbReference type="NCBI Taxonomy" id="53341"/>
    <lineage>
        <taxon>Bacteria</taxon>
        <taxon>Pseudomonadati</taxon>
        <taxon>Pseudomonadota</taxon>
        <taxon>Gammaproteobacteria</taxon>
        <taxon>Enterobacterales</taxon>
        <taxon>Morganellaceae</taxon>
        <taxon>Xenorhabdus</taxon>
    </lineage>
</organism>
<dbReference type="Proteomes" id="UP000199011">
    <property type="component" value="Unassembled WGS sequence"/>
</dbReference>
<dbReference type="AlphaFoldDB" id="A0A1I5DTI0"/>
<gene>
    <name evidence="1" type="ORF">SAMN05421579_1461</name>
</gene>
<reference evidence="2" key="1">
    <citation type="submission" date="2016-10" db="EMBL/GenBank/DDBJ databases">
        <authorList>
            <person name="Varghese N."/>
            <person name="Submissions S."/>
        </authorList>
    </citation>
    <scope>NUCLEOTIDE SEQUENCE [LARGE SCALE GENOMIC DNA]</scope>
    <source>
        <strain evidence="2">DSM 16522</strain>
    </source>
</reference>
<name>A0A1I5DTI0_9GAMM</name>
<sequence>FHVTLPEKVQELATRLTDNFQTLIPASSS</sequence>
<keyword evidence="2" id="KW-1185">Reference proteome</keyword>
<dbReference type="EMBL" id="FOVO01000046">
    <property type="protein sequence ID" value="SFO02562.1"/>
    <property type="molecule type" value="Genomic_DNA"/>
</dbReference>
<evidence type="ECO:0000313" key="1">
    <source>
        <dbReference type="EMBL" id="SFO02562.1"/>
    </source>
</evidence>
<evidence type="ECO:0000313" key="2">
    <source>
        <dbReference type="Proteomes" id="UP000199011"/>
    </source>
</evidence>
<accession>A0A1I5DTI0</accession>
<feature type="non-terminal residue" evidence="1">
    <location>
        <position position="1"/>
    </location>
</feature>
<proteinExistence type="predicted"/>